<feature type="region of interest" description="Disordered" evidence="2">
    <location>
        <begin position="1806"/>
        <end position="2007"/>
    </location>
</feature>
<dbReference type="InterPro" id="IPR036116">
    <property type="entry name" value="FN3_sf"/>
</dbReference>
<feature type="region of interest" description="Disordered" evidence="2">
    <location>
        <begin position="1286"/>
        <end position="1639"/>
    </location>
</feature>
<feature type="compositionally biased region" description="Low complexity" evidence="2">
    <location>
        <begin position="1162"/>
        <end position="1182"/>
    </location>
</feature>
<dbReference type="Gene3D" id="3.40.50.410">
    <property type="entry name" value="von Willebrand factor, type A domain"/>
    <property type="match status" value="2"/>
</dbReference>
<feature type="compositionally biased region" description="Pro residues" evidence="2">
    <location>
        <begin position="1473"/>
        <end position="1483"/>
    </location>
</feature>
<dbReference type="PROSITE" id="PS50853">
    <property type="entry name" value="FN3"/>
    <property type="match status" value="2"/>
</dbReference>
<dbReference type="EMBL" id="KL217905">
    <property type="protein sequence ID" value="KFP00360.1"/>
    <property type="molecule type" value="Genomic_DNA"/>
</dbReference>
<dbReference type="SMART" id="SM00060">
    <property type="entry name" value="FN3"/>
    <property type="match status" value="4"/>
</dbReference>
<organism evidence="5 6">
    <name type="scientific">Calypte anna</name>
    <name type="common">Anna's hummingbird</name>
    <name type="synonym">Archilochus anna</name>
    <dbReference type="NCBI Taxonomy" id="9244"/>
    <lineage>
        <taxon>Eukaryota</taxon>
        <taxon>Metazoa</taxon>
        <taxon>Chordata</taxon>
        <taxon>Craniata</taxon>
        <taxon>Vertebrata</taxon>
        <taxon>Euteleostomi</taxon>
        <taxon>Archelosauria</taxon>
        <taxon>Archosauria</taxon>
        <taxon>Dinosauria</taxon>
        <taxon>Saurischia</taxon>
        <taxon>Theropoda</taxon>
        <taxon>Coelurosauria</taxon>
        <taxon>Aves</taxon>
        <taxon>Neognathae</taxon>
        <taxon>Neoaves</taxon>
        <taxon>Strisores</taxon>
        <taxon>Apodiformes</taxon>
        <taxon>Trochilidae</taxon>
        <taxon>Calypte</taxon>
    </lineage>
</organism>
<feature type="non-terminal residue" evidence="5">
    <location>
        <position position="1"/>
    </location>
</feature>
<feature type="domain" description="Fibronectin type-III" evidence="4">
    <location>
        <begin position="65"/>
        <end position="162"/>
    </location>
</feature>
<protein>
    <recommendedName>
        <fullName evidence="7">Collagen alpha-1(VII) chain</fullName>
    </recommendedName>
</protein>
<evidence type="ECO:0000259" key="4">
    <source>
        <dbReference type="PROSITE" id="PS50853"/>
    </source>
</evidence>
<dbReference type="InterPro" id="IPR013783">
    <property type="entry name" value="Ig-like_fold"/>
</dbReference>
<dbReference type="Proteomes" id="UP000054308">
    <property type="component" value="Unassembled WGS sequence"/>
</dbReference>
<feature type="domain" description="VWFA" evidence="3">
    <location>
        <begin position="844"/>
        <end position="1021"/>
    </location>
</feature>
<feature type="compositionally biased region" description="Basic and acidic residues" evidence="2">
    <location>
        <begin position="1334"/>
        <end position="1343"/>
    </location>
</feature>
<feature type="compositionally biased region" description="Gly residues" evidence="2">
    <location>
        <begin position="1946"/>
        <end position="1955"/>
    </location>
</feature>
<feature type="compositionally biased region" description="Low complexity" evidence="2">
    <location>
        <begin position="1105"/>
        <end position="1114"/>
    </location>
</feature>
<gene>
    <name evidence="5" type="ORF">N300_00533</name>
</gene>
<feature type="region of interest" description="Disordered" evidence="2">
    <location>
        <begin position="1725"/>
        <end position="1780"/>
    </location>
</feature>
<dbReference type="PROSITE" id="PS50234">
    <property type="entry name" value="VWFA"/>
    <property type="match status" value="1"/>
</dbReference>
<proteinExistence type="predicted"/>
<evidence type="ECO:0000313" key="5">
    <source>
        <dbReference type="EMBL" id="KFP00360.1"/>
    </source>
</evidence>
<feature type="compositionally biased region" description="Basic and acidic residues" evidence="2">
    <location>
        <begin position="1531"/>
        <end position="1549"/>
    </location>
</feature>
<evidence type="ECO:0000256" key="1">
    <source>
        <dbReference type="ARBA" id="ARBA00004239"/>
    </source>
</evidence>
<evidence type="ECO:0000259" key="3">
    <source>
        <dbReference type="PROSITE" id="PS50234"/>
    </source>
</evidence>
<comment type="subcellular location">
    <subcellularLocation>
        <location evidence="1">Secreted</location>
        <location evidence="1">Extracellular space</location>
    </subcellularLocation>
</comment>
<dbReference type="Gene3D" id="2.60.40.10">
    <property type="entry name" value="Immunoglobulins"/>
    <property type="match status" value="4"/>
</dbReference>
<name>A0A091HYW4_CALAN</name>
<evidence type="ECO:0000256" key="2">
    <source>
        <dbReference type="SAM" id="MobiDB-lite"/>
    </source>
</evidence>
<dbReference type="CDD" id="cd00063">
    <property type="entry name" value="FN3"/>
    <property type="match status" value="3"/>
</dbReference>
<dbReference type="Pfam" id="PF00041">
    <property type="entry name" value="fn3"/>
    <property type="match status" value="2"/>
</dbReference>
<feature type="compositionally biased region" description="Basic and acidic residues" evidence="2">
    <location>
        <begin position="1091"/>
        <end position="1100"/>
    </location>
</feature>
<feature type="compositionally biased region" description="Basic and acidic residues" evidence="2">
    <location>
        <begin position="1462"/>
        <end position="1471"/>
    </location>
</feature>
<dbReference type="GO" id="GO:0005615">
    <property type="term" value="C:extracellular space"/>
    <property type="evidence" value="ECO:0007669"/>
    <property type="project" value="TreeGrafter"/>
</dbReference>
<dbReference type="InterPro" id="IPR036465">
    <property type="entry name" value="vWFA_dom_sf"/>
</dbReference>
<dbReference type="SMART" id="SM00327">
    <property type="entry name" value="VWA"/>
    <property type="match status" value="1"/>
</dbReference>
<feature type="compositionally biased region" description="Basic and acidic residues" evidence="2">
    <location>
        <begin position="1215"/>
        <end position="1227"/>
    </location>
</feature>
<dbReference type="Pfam" id="PF00092">
    <property type="entry name" value="VWA"/>
    <property type="match status" value="1"/>
</dbReference>
<dbReference type="Pfam" id="PF01391">
    <property type="entry name" value="Collagen"/>
    <property type="match status" value="5"/>
</dbReference>
<feature type="compositionally biased region" description="Low complexity" evidence="2">
    <location>
        <begin position="1567"/>
        <end position="1577"/>
    </location>
</feature>
<accession>A0A091HYW4</accession>
<evidence type="ECO:0000313" key="6">
    <source>
        <dbReference type="Proteomes" id="UP000054308"/>
    </source>
</evidence>
<reference evidence="5 6" key="1">
    <citation type="submission" date="2014-04" db="EMBL/GenBank/DDBJ databases">
        <title>Genome evolution of avian class.</title>
        <authorList>
            <person name="Zhang G."/>
            <person name="Li C."/>
        </authorList>
    </citation>
    <scope>NUCLEOTIDE SEQUENCE [LARGE SCALE GENOMIC DNA]</scope>
    <source>
        <strain evidence="5">BGI_N300</strain>
    </source>
</reference>
<evidence type="ECO:0008006" key="7">
    <source>
        <dbReference type="Google" id="ProtNLM"/>
    </source>
</evidence>
<sequence length="2007" mass="208846">LGIKDADKDELTKIASDPPAEHLLYVEDFHLLHNLAPKLSSRLCSTASEPPKPIQKTPQAEKILGPQDLHVSEQSPSSLRLTWMPATGRVRGYHVHLHPLLPSGQPIAEDQQQIVVDGDRNTVLVTDLKPNTKYVLMVRGVYADALGEAAAIQGKTKGLNQPQLGFREHETPRPQMRKFMETLGWETPTWVLWTDFYFKHLGFRSGWSKKFGLALSMHVGLCFTPGAAFSSSFPTPALSSALPPSHAWPGTPLNIITLLRRKAGRSSRASFALLFCTQTSLEAWKSMLTVKLLPVKSILLENETPNTLQARWSPVQGATGYRLTWTSEGKDTGMGWMVFHWLNVFLLSCKVSRTLDALRPSLSSPARRSWRQPEGFLGALLLVPASMFHPILGGFMCYGLCPLPGSVQSQVGWGLEHPGLGGGVPAHAGGWNELSFQAYSKQTHSRILFLGEGGRNSLGWVGDEKHGGPSQYGAELLSQLFNLSPFLSSQEFFGKDHPHQVALNKSITSYQLHNLAPDTEYLISLYVLFGSGEGPGITTSARTSPLGYVSNFQVTSSTSTSLSLAWSPMAAATSFKVTWSSVGSGKEKQVAKTQYLGSKVLSHHIEHLLPNTLYKVSIGAVFSQAEGPEVTLTQRTGRSWLHSWSSASHVHEWSPMSSSHAWEHQTTRSCHGKEWMCPSGIIKRLGISRELGPQCCPHPSYEGGNLSAGTIQGQLTLRLSGVASTYPKLWFFSSLTVALPKVSEFKVQEAADTSILLTWAAVPGASTYLLRWNLSSGNVFRVGGGRMASDLSQELLPAASRSYRVTGLSTKAKYLFSIKPVFGALEGPETTLLGQTVCGKFKADIGFLVDESSSIGQSNFNKVKDFLFRIVSYFPKIGPEGTQARFSYSIEEPRASFHFNQHQDRNSALKAIKGLSYLGGNTKTGRGLTYMLKEIFQSSRGMRPDFPHVLVLMTDGQSQDDVLPPARAAHALGIRIIAVGVSGADPLELNTILLQQNLQNVFYVSTFDDFPQILWELIEIICSAPQPSHEAEQQLSFGDTGKAHIPDPSPAQPQSPEEEEICPPWCLKVRMSSLGGSAARGGHNPFSFTTKGEKGERGLPGKDGIPGLPGRPGRIGPPGPPGLMGLPGIQGDTGSPGYPGPVGPKGDRGEPGYVLGGVEVIPGQNGQPGPAGQKGQPGVPGLAGPPGLPGPQGPPGISIKGEPGDSGVRVSLPDVHQDPEELLEHTGPRGRKGLKGDRGAMGELVSGSPVAIGQENLPATVGKGLGWPLPAWGSWWKFSFGVLQGLPGPPGQKGDQGNPGLPGPPAIGVLGPPGQKGVRGDAGPTGALGPQGDKGMRGDKGEKGSCGFDQPGLKGDQGDRGNVGLSGKPGQKGLKGEKGEPGSPGQAGETGLRGKDGEPGAPGEEGERGIRGPPGLPGRPGGQGLKGERGEPGKDGIPGEKGDKGESGEPGLPGTPGSIGDCGKDGLKGERGPPGPKGEPGPPGRGVEMKVHPPGAPGAWKSPSGSTGEMGAPGIRGDKGEKGQPGEMGEPGEKGTKGDRGENGQKVNDDGGTSQGGEPGAPGPPGAQGIQGIRGIAGTPGSQGDRGFPGLPGMPGQKGERGKRGRNGSSGPKGPSGSPGKEGVPGTPGPKGNKVSATLPGSSQAAEILGMAMGQPPGSDPTHQLPPSLPHFSMVVSITHGSHSLLTLSVAFNPWPNPSATTWSGGDEGIMGVRGPSGMMGLKGFPGVKGERGDRGPLGPKGDREAEQEPAVCPGGQEGQWHPGLDQEQRGQQVQGRDSAPVLSPEIFTFQGVKGEAGSKGVMGLFGTRGPVGQKDNSSPLSLQGEPGEPGLPGSAGAAGIDGKNGNKGAKGVRGLQGQKGKVGEKGDPGTTGDIGQKGSKVGNGGLPGSRGTPGAEGIKGESGRAGKAGIPGLDGLNGPKGEQGTPGDNGAPGFPGEKGEKGSKGVPGLGGFKGQMGWPGKPGVAGPDGPQGPQGDPGPQGPPGKRGRSQLCLRGPPGMDGPKGEM</sequence>
<feature type="non-terminal residue" evidence="5">
    <location>
        <position position="2007"/>
    </location>
</feature>
<dbReference type="STRING" id="9244.A0A091HYW4"/>
<dbReference type="InterPro" id="IPR002035">
    <property type="entry name" value="VWF_A"/>
</dbReference>
<dbReference type="InterPro" id="IPR008160">
    <property type="entry name" value="Collagen"/>
</dbReference>
<feature type="region of interest" description="Disordered" evidence="2">
    <location>
        <begin position="1077"/>
        <end position="1242"/>
    </location>
</feature>
<feature type="domain" description="Fibronectin type-III" evidence="4">
    <location>
        <begin position="548"/>
        <end position="640"/>
    </location>
</feature>
<dbReference type="InterPro" id="IPR003961">
    <property type="entry name" value="FN3_dom"/>
</dbReference>
<dbReference type="PANTHER" id="PTHR24023">
    <property type="entry name" value="COLLAGEN ALPHA"/>
    <property type="match status" value="1"/>
</dbReference>
<dbReference type="GO" id="GO:0031012">
    <property type="term" value="C:extracellular matrix"/>
    <property type="evidence" value="ECO:0007669"/>
    <property type="project" value="TreeGrafter"/>
</dbReference>
<dbReference type="InterPro" id="IPR050149">
    <property type="entry name" value="Collagen_superfamily"/>
</dbReference>
<feature type="compositionally biased region" description="Basic and acidic residues" evidence="2">
    <location>
        <begin position="1426"/>
        <end position="1447"/>
    </location>
</feature>
<dbReference type="GO" id="GO:0030198">
    <property type="term" value="P:extracellular matrix organization"/>
    <property type="evidence" value="ECO:0007669"/>
    <property type="project" value="TreeGrafter"/>
</dbReference>
<feature type="compositionally biased region" description="Low complexity" evidence="2">
    <location>
        <begin position="1820"/>
        <end position="1839"/>
    </location>
</feature>
<keyword evidence="6" id="KW-1185">Reference proteome</keyword>
<feature type="compositionally biased region" description="Basic and acidic residues" evidence="2">
    <location>
        <begin position="1729"/>
        <end position="1747"/>
    </location>
</feature>
<feature type="compositionally biased region" description="Low complexity" evidence="2">
    <location>
        <begin position="1286"/>
        <end position="1299"/>
    </location>
</feature>
<dbReference type="PANTHER" id="PTHR24023:SF1093">
    <property type="entry name" value="COLLAGEN ALPHA-1(XXII) CHAIN"/>
    <property type="match status" value="1"/>
</dbReference>
<dbReference type="GO" id="GO:0030020">
    <property type="term" value="F:extracellular matrix structural constituent conferring tensile strength"/>
    <property type="evidence" value="ECO:0007669"/>
    <property type="project" value="TreeGrafter"/>
</dbReference>
<dbReference type="SUPFAM" id="SSF49265">
    <property type="entry name" value="Fibronectin type III"/>
    <property type="match status" value="3"/>
</dbReference>
<feature type="compositionally biased region" description="Low complexity" evidence="2">
    <location>
        <begin position="1607"/>
        <end position="1625"/>
    </location>
</feature>
<dbReference type="SUPFAM" id="SSF53300">
    <property type="entry name" value="vWA-like"/>
    <property type="match status" value="1"/>
</dbReference>
<feature type="region of interest" description="Disordered" evidence="2">
    <location>
        <begin position="1029"/>
        <end position="1059"/>
    </location>
</feature>